<reference evidence="3" key="2">
    <citation type="submission" date="2016-10" db="EMBL/GenBank/DDBJ databases">
        <authorList>
            <person name="de Groot N.N."/>
        </authorList>
    </citation>
    <scope>NUCLEOTIDE SEQUENCE [LARGE SCALE GENOMIC DNA]</scope>
    <source>
        <strain evidence="3">CGMCC 1.12397</strain>
    </source>
</reference>
<dbReference type="Proteomes" id="UP000255421">
    <property type="component" value="Unassembled WGS sequence"/>
</dbReference>
<protein>
    <submittedName>
        <fullName evidence="3">Uncharacterized protein</fullName>
    </submittedName>
</protein>
<dbReference type="EMBL" id="FNKQ01000002">
    <property type="protein sequence ID" value="SDQ54738.1"/>
    <property type="molecule type" value="Genomic_DNA"/>
</dbReference>
<reference evidence="2 5" key="3">
    <citation type="submission" date="2018-07" db="EMBL/GenBank/DDBJ databases">
        <title>Genome sequence of extremly halophilic archaeon Halopelagius longus strain BC12-B1.</title>
        <authorList>
            <person name="Zhang X."/>
        </authorList>
    </citation>
    <scope>NUCLEOTIDE SEQUENCE [LARGE SCALE GENOMIC DNA]</scope>
    <source>
        <strain evidence="2 5">BC12-B1</strain>
    </source>
</reference>
<dbReference type="Pfam" id="PF26007">
    <property type="entry name" value="DUF8000"/>
    <property type="match status" value="1"/>
</dbReference>
<evidence type="ECO:0000313" key="5">
    <source>
        <dbReference type="Proteomes" id="UP000255421"/>
    </source>
</evidence>
<gene>
    <name evidence="2" type="ORF">DWB78_03680</name>
    <name evidence="3" type="ORF">SAMN05216278_1924</name>
</gene>
<dbReference type="InterPro" id="IPR058313">
    <property type="entry name" value="DUF8000"/>
</dbReference>
<reference evidence="4" key="1">
    <citation type="submission" date="2016-10" db="EMBL/GenBank/DDBJ databases">
        <authorList>
            <person name="Varghese N."/>
            <person name="Submissions S."/>
        </authorList>
    </citation>
    <scope>NUCLEOTIDE SEQUENCE [LARGE SCALE GENOMIC DNA]</scope>
    <source>
        <strain evidence="4">CGMCC 1.12397</strain>
    </source>
</reference>
<keyword evidence="1" id="KW-1133">Transmembrane helix</keyword>
<dbReference type="EMBL" id="QQST01000001">
    <property type="protein sequence ID" value="RDI70900.1"/>
    <property type="molecule type" value="Genomic_DNA"/>
</dbReference>
<evidence type="ECO:0000313" key="2">
    <source>
        <dbReference type="EMBL" id="RDI70900.1"/>
    </source>
</evidence>
<dbReference type="Proteomes" id="UP000199289">
    <property type="component" value="Unassembled WGS sequence"/>
</dbReference>
<proteinExistence type="predicted"/>
<keyword evidence="1" id="KW-0812">Transmembrane</keyword>
<feature type="transmembrane region" description="Helical" evidence="1">
    <location>
        <begin position="12"/>
        <end position="32"/>
    </location>
</feature>
<evidence type="ECO:0000313" key="3">
    <source>
        <dbReference type="EMBL" id="SDQ54738.1"/>
    </source>
</evidence>
<accession>A0A1H1BS33</accession>
<name>A0A1H1BS33_9EURY</name>
<evidence type="ECO:0000313" key="4">
    <source>
        <dbReference type="Proteomes" id="UP000199289"/>
    </source>
</evidence>
<dbReference type="RefSeq" id="WP_092536419.1">
    <property type="nucleotide sequence ID" value="NZ_FNKQ01000002.1"/>
</dbReference>
<organism evidence="3 4">
    <name type="scientific">Halopelagius longus</name>
    <dbReference type="NCBI Taxonomy" id="1236180"/>
    <lineage>
        <taxon>Archaea</taxon>
        <taxon>Methanobacteriati</taxon>
        <taxon>Methanobacteriota</taxon>
        <taxon>Stenosarchaea group</taxon>
        <taxon>Halobacteria</taxon>
        <taxon>Halobacteriales</taxon>
        <taxon>Haloferacaceae</taxon>
    </lineage>
</organism>
<keyword evidence="5" id="KW-1185">Reference proteome</keyword>
<dbReference type="OrthoDB" id="293379at2157"/>
<keyword evidence="1" id="KW-0472">Membrane</keyword>
<sequence length="111" mass="12026">MGKSVDISGKSFVYLVFGVQVGVFGVLLVALLRRSGGFASVALALFFAFVAVAMVVGLWRVKTDNVGEWYHTPGDPLHDPLAPGQMAKDRWLKAVSLLPDGDDEDDEDDED</sequence>
<evidence type="ECO:0000256" key="1">
    <source>
        <dbReference type="SAM" id="Phobius"/>
    </source>
</evidence>
<feature type="transmembrane region" description="Helical" evidence="1">
    <location>
        <begin position="38"/>
        <end position="59"/>
    </location>
</feature>
<dbReference type="AlphaFoldDB" id="A0A1H1BS33"/>